<feature type="non-terminal residue" evidence="1">
    <location>
        <position position="52"/>
    </location>
</feature>
<dbReference type="AlphaFoldDB" id="A0A9W6ZD54"/>
<dbReference type="Gene3D" id="2.60.40.1190">
    <property type="match status" value="1"/>
</dbReference>
<comment type="caution">
    <text evidence="1">The sequence shown here is derived from an EMBL/GenBank/DDBJ whole genome shotgun (WGS) entry which is preliminary data.</text>
</comment>
<evidence type="ECO:0000313" key="1">
    <source>
        <dbReference type="EMBL" id="GMH50056.1"/>
    </source>
</evidence>
<organism evidence="1 2">
    <name type="scientific">Triparma retinervis</name>
    <dbReference type="NCBI Taxonomy" id="2557542"/>
    <lineage>
        <taxon>Eukaryota</taxon>
        <taxon>Sar</taxon>
        <taxon>Stramenopiles</taxon>
        <taxon>Ochrophyta</taxon>
        <taxon>Bolidophyceae</taxon>
        <taxon>Parmales</taxon>
        <taxon>Triparmaceae</taxon>
        <taxon>Triparma</taxon>
    </lineage>
</organism>
<reference evidence="1" key="1">
    <citation type="submission" date="2022-07" db="EMBL/GenBank/DDBJ databases">
        <title>Genome analysis of Parmales, a sister group of diatoms, reveals the evolutionary specialization of diatoms from phago-mixotrophs to photoautotrophs.</title>
        <authorList>
            <person name="Ban H."/>
            <person name="Sato S."/>
            <person name="Yoshikawa S."/>
            <person name="Kazumasa Y."/>
            <person name="Nakamura Y."/>
            <person name="Ichinomiya M."/>
            <person name="Saitoh K."/>
            <person name="Sato N."/>
            <person name="Blanc-Mathieu R."/>
            <person name="Endo H."/>
            <person name="Kuwata A."/>
            <person name="Ogata H."/>
        </authorList>
    </citation>
    <scope>NUCLEOTIDE SEQUENCE</scope>
</reference>
<evidence type="ECO:0000313" key="2">
    <source>
        <dbReference type="Proteomes" id="UP001165082"/>
    </source>
</evidence>
<sequence>MDITGDHTKRPYMDTTFKMAYDNEYLYVLGIMEETQVWANITQNNQVIFQDN</sequence>
<accession>A0A9W6ZD54</accession>
<keyword evidence="2" id="KW-1185">Reference proteome</keyword>
<dbReference type="SUPFAM" id="SSF49344">
    <property type="entry name" value="CBD9-like"/>
    <property type="match status" value="1"/>
</dbReference>
<dbReference type="OrthoDB" id="59288at2759"/>
<proteinExistence type="predicted"/>
<dbReference type="Proteomes" id="UP001165082">
    <property type="component" value="Unassembled WGS sequence"/>
</dbReference>
<dbReference type="EMBL" id="BRXZ01005785">
    <property type="protein sequence ID" value="GMH50056.1"/>
    <property type="molecule type" value="Genomic_DNA"/>
</dbReference>
<gene>
    <name evidence="1" type="ORF">TrRE_jg11405</name>
</gene>
<name>A0A9W6ZD54_9STRA</name>
<protein>
    <submittedName>
        <fullName evidence="1">Uncharacterized protein</fullName>
    </submittedName>
</protein>